<reference evidence="2" key="1">
    <citation type="submission" date="2021-02" db="EMBL/GenBank/DDBJ databases">
        <authorList>
            <person name="Dougan E. K."/>
            <person name="Rhodes N."/>
            <person name="Thang M."/>
            <person name="Chan C."/>
        </authorList>
    </citation>
    <scope>NUCLEOTIDE SEQUENCE</scope>
</reference>
<proteinExistence type="predicted"/>
<keyword evidence="3" id="KW-1185">Reference proteome</keyword>
<dbReference type="OrthoDB" id="445948at2759"/>
<organism evidence="2 3">
    <name type="scientific">Symbiodinium pilosum</name>
    <name type="common">Dinoflagellate</name>
    <dbReference type="NCBI Taxonomy" id="2952"/>
    <lineage>
        <taxon>Eukaryota</taxon>
        <taxon>Sar</taxon>
        <taxon>Alveolata</taxon>
        <taxon>Dinophyceae</taxon>
        <taxon>Suessiales</taxon>
        <taxon>Symbiodiniaceae</taxon>
        <taxon>Symbiodinium</taxon>
    </lineage>
</organism>
<dbReference type="EMBL" id="CAJNIZ010045940">
    <property type="protein sequence ID" value="CAE7734477.1"/>
    <property type="molecule type" value="Genomic_DNA"/>
</dbReference>
<accession>A0A812XNI3</accession>
<comment type="caution">
    <text evidence="2">The sequence shown here is derived from an EMBL/GenBank/DDBJ whole genome shotgun (WGS) entry which is preliminary data.</text>
</comment>
<evidence type="ECO:0000313" key="3">
    <source>
        <dbReference type="Proteomes" id="UP000649617"/>
    </source>
</evidence>
<dbReference type="Proteomes" id="UP000649617">
    <property type="component" value="Unassembled WGS sequence"/>
</dbReference>
<feature type="region of interest" description="Disordered" evidence="1">
    <location>
        <begin position="34"/>
        <end position="112"/>
    </location>
</feature>
<sequence>MPVKVLCMATVGNDELQRAAEELSSFASFMTPLATPTQTTAPSLASTEMPVDQSSKRDGEDEPGPEESRAKWHRGQGKGAQQNQRAKGRPQQQSWWEKEKSDKYDNKSNSKHDDLKQAVKALGRLVLRQEDSLAVMQLDCQFIIFMKNTASESSSKQIPDWIVTKQMLTVGNHWRDRKAKDPKSLGQPLRTVLFSSWLTAMKFRIDDFQANPSQKEVAVQMGILGEDGFPYLQWDPETSKHVKIQQEPLSIEAALQILQQLQTLIVHPNVIGRFHPLRKLTENMVSDVIPWTIEIQNRTQEAQAAYSLIGRLIRSGCTHLAASTLRPCKLGRSPLATAVDKMIQEL</sequence>
<protein>
    <submittedName>
        <fullName evidence="2">Uncharacterized protein</fullName>
    </submittedName>
</protein>
<feature type="compositionally biased region" description="Basic and acidic residues" evidence="1">
    <location>
        <begin position="96"/>
        <end position="112"/>
    </location>
</feature>
<dbReference type="AlphaFoldDB" id="A0A812XNI3"/>
<gene>
    <name evidence="2" type="ORF">SPIL2461_LOCUS21109</name>
</gene>
<feature type="compositionally biased region" description="Low complexity" evidence="1">
    <location>
        <begin position="34"/>
        <end position="47"/>
    </location>
</feature>
<name>A0A812XNI3_SYMPI</name>
<feature type="compositionally biased region" description="Polar residues" evidence="1">
    <location>
        <begin position="79"/>
        <end position="95"/>
    </location>
</feature>
<evidence type="ECO:0000256" key="1">
    <source>
        <dbReference type="SAM" id="MobiDB-lite"/>
    </source>
</evidence>
<evidence type="ECO:0000313" key="2">
    <source>
        <dbReference type="EMBL" id="CAE7734477.1"/>
    </source>
</evidence>